<name>A0A8F9TT46_9BACT</name>
<organism evidence="2 3">
    <name type="scientific">Horticoccus luteus</name>
    <dbReference type="NCBI Taxonomy" id="2862869"/>
    <lineage>
        <taxon>Bacteria</taxon>
        <taxon>Pseudomonadati</taxon>
        <taxon>Verrucomicrobiota</taxon>
        <taxon>Opitutia</taxon>
        <taxon>Opitutales</taxon>
        <taxon>Opitutaceae</taxon>
        <taxon>Horticoccus</taxon>
    </lineage>
</organism>
<dbReference type="RefSeq" id="WP_220161674.1">
    <property type="nucleotide sequence ID" value="NZ_CP080507.1"/>
</dbReference>
<evidence type="ECO:0000256" key="1">
    <source>
        <dbReference type="SAM" id="SignalP"/>
    </source>
</evidence>
<evidence type="ECO:0008006" key="4">
    <source>
        <dbReference type="Google" id="ProtNLM"/>
    </source>
</evidence>
<dbReference type="Gene3D" id="3.40.50.1110">
    <property type="entry name" value="SGNH hydrolase"/>
    <property type="match status" value="1"/>
</dbReference>
<accession>A0A8F9TT46</accession>
<dbReference type="GO" id="GO:0016788">
    <property type="term" value="F:hydrolase activity, acting on ester bonds"/>
    <property type="evidence" value="ECO:0007669"/>
    <property type="project" value="UniProtKB-ARBA"/>
</dbReference>
<keyword evidence="1" id="KW-0732">Signal</keyword>
<gene>
    <name evidence="2" type="ORF">K0B96_14895</name>
</gene>
<evidence type="ECO:0000313" key="2">
    <source>
        <dbReference type="EMBL" id="QYM78570.1"/>
    </source>
</evidence>
<feature type="signal peptide" evidence="1">
    <location>
        <begin position="1"/>
        <end position="28"/>
    </location>
</feature>
<dbReference type="InterPro" id="IPR006311">
    <property type="entry name" value="TAT_signal"/>
</dbReference>
<dbReference type="EMBL" id="CP080507">
    <property type="protein sequence ID" value="QYM78570.1"/>
    <property type="molecule type" value="Genomic_DNA"/>
</dbReference>
<dbReference type="PROSITE" id="PS51318">
    <property type="entry name" value="TAT"/>
    <property type="match status" value="1"/>
</dbReference>
<dbReference type="SUPFAM" id="SSF52266">
    <property type="entry name" value="SGNH hydrolase"/>
    <property type="match status" value="1"/>
</dbReference>
<evidence type="ECO:0000313" key="3">
    <source>
        <dbReference type="Proteomes" id="UP000825051"/>
    </source>
</evidence>
<reference evidence="2" key="1">
    <citation type="submission" date="2021-08" db="EMBL/GenBank/DDBJ databases">
        <title>Genome of a novel bacterium of the phylum Verrucomicrobia, Oleiharenicola sp. KSB-15.</title>
        <authorList>
            <person name="Chung J.-H."/>
            <person name="Ahn J.-H."/>
            <person name="Yoon Y."/>
            <person name="Kim D.-Y."/>
            <person name="An S.-H."/>
            <person name="Park I."/>
            <person name="Yeon J."/>
        </authorList>
    </citation>
    <scope>NUCLEOTIDE SEQUENCE</scope>
    <source>
        <strain evidence="2">KSB-15</strain>
    </source>
</reference>
<sequence>MSNPMPRRQFLSQTAASAAALLASRALGAPEAEPVTARSYLAAHLYTRAEVDDWLAGRAFPFAKYSSDYGWLLRSAKFQDGMDDSICVYTYGTSDERITINYRDRPCRINTYGNSFTQCHQVSDGETWQEALAAHLHEPVRNFGVGGWSVYQAYLRMMQEEKRHPADYIIFNIYEDDHFRNLDAWRNLRAKKHIQFIEPTLPHVRVNARDGRFEECPNPCPTPESVYHLCDLDWVCAHFEEDFALQILLAHLNAKMENPDRRYAGILALATTHGIVTREQTAANLSATADELHRRSAYFASERIVEKIEAFAAQTGKRVLYVVSYSPSFIARHAAEGVRPDQSFIDFMRAKKLPLVDLLAGHAAELAHYSGDIKDYLKHYFVGHYNPRGNLFTALALKDALVAMLEPKPPAYRADPDVTRWK</sequence>
<dbReference type="InterPro" id="IPR036514">
    <property type="entry name" value="SGNH_hydro_sf"/>
</dbReference>
<keyword evidence="3" id="KW-1185">Reference proteome</keyword>
<dbReference type="KEGG" id="ole:K0B96_14895"/>
<feature type="chain" id="PRO_5034535018" description="SGNH/GDSL hydrolase family protein" evidence="1">
    <location>
        <begin position="29"/>
        <end position="422"/>
    </location>
</feature>
<proteinExistence type="predicted"/>
<protein>
    <recommendedName>
        <fullName evidence="4">SGNH/GDSL hydrolase family protein</fullName>
    </recommendedName>
</protein>
<dbReference type="AlphaFoldDB" id="A0A8F9TT46"/>
<dbReference type="Proteomes" id="UP000825051">
    <property type="component" value="Chromosome"/>
</dbReference>